<reference evidence="1 2" key="1">
    <citation type="submission" date="2019-01" db="EMBL/GenBank/DDBJ databases">
        <title>Still something new to discover - new insights into E. coli phage diversity and taxonomy.</title>
        <authorList>
            <person name="Korf I.H.E."/>
            <person name="Adriaennsens E."/>
            <person name="Dreiseikelmann B."/>
            <person name="Kropinski A."/>
            <person name="Nimtz M."/>
            <person name="Meier-Kolthoff J.P."/>
            <person name="Rohde M."/>
            <person name="van Raaij M."/>
            <person name="Wittmann J."/>
        </authorList>
    </citation>
    <scope>NUCLEOTIDE SEQUENCE [LARGE SCALE GENOMIC DNA]</scope>
</reference>
<keyword evidence="1" id="KW-0808">Transferase</keyword>
<organism evidence="1 2">
    <name type="scientific">Escherichia phage vB_EcoS_WF5505</name>
    <dbReference type="NCBI Taxonomy" id="2508186"/>
    <lineage>
        <taxon>Viruses</taxon>
        <taxon>Duplodnaviria</taxon>
        <taxon>Heunggongvirae</taxon>
        <taxon>Uroviricota</taxon>
        <taxon>Caudoviricetes</taxon>
        <taxon>Dhillonvirus</taxon>
        <taxon>Dhillonvirus WF5505</taxon>
    </lineage>
</organism>
<keyword evidence="1" id="KW-0548">Nucleotidyltransferase</keyword>
<evidence type="ECO:0000313" key="2">
    <source>
        <dbReference type="Proteomes" id="UP000307942"/>
    </source>
</evidence>
<name>A0A482N4Z3_9CAUD</name>
<dbReference type="Gene3D" id="3.10.150.10">
    <property type="entry name" value="DNA Polymerase III, subunit A, domain 2"/>
    <property type="match status" value="1"/>
</dbReference>
<evidence type="ECO:0000313" key="1">
    <source>
        <dbReference type="EMBL" id="QBQ80519.1"/>
    </source>
</evidence>
<dbReference type="Proteomes" id="UP000307942">
    <property type="component" value="Segment"/>
</dbReference>
<protein>
    <submittedName>
        <fullName evidence="1">Putative DNA polymerase III subunit beta</fullName>
        <ecNumber evidence="1">2.7.7.7</ecNumber>
    </submittedName>
</protein>
<proteinExistence type="predicted"/>
<gene>
    <name evidence="1" type="ORF">WF5505_00019</name>
</gene>
<dbReference type="EMBL" id="MK373790">
    <property type="protein sequence ID" value="QBQ80519.1"/>
    <property type="molecule type" value="Genomic_DNA"/>
</dbReference>
<dbReference type="EC" id="2.7.7.7" evidence="1"/>
<dbReference type="GO" id="GO:0003887">
    <property type="term" value="F:DNA-directed DNA polymerase activity"/>
    <property type="evidence" value="ECO:0007669"/>
    <property type="project" value="UniProtKB-EC"/>
</dbReference>
<keyword evidence="2" id="KW-1185">Reference proteome</keyword>
<accession>A0A482N4Z3</accession>
<sequence length="184" mass="20570">MAPNYRLHNHEEIKMIKVNYADLKAATICAATNDVRYFLNGVFFDEKGYIVATDGHRLFCGSAVVPEGESKIVSIKGRLPTKFEYCNIDGTSAAFFDSKDVLIATIPIEIVDGRFPDWRRVTSFVSNKVEAIGFKGAYLSDACKIAKLFDHKFEGLKLEFQGVDKATRVLFKGGAFLVIMPMRL</sequence>